<feature type="region of interest" description="Disordered" evidence="8">
    <location>
        <begin position="1"/>
        <end position="35"/>
    </location>
</feature>
<feature type="region of interest" description="Disordered" evidence="8">
    <location>
        <begin position="52"/>
        <end position="143"/>
    </location>
</feature>
<keyword evidence="11" id="KW-1185">Reference proteome</keyword>
<evidence type="ECO:0000313" key="11">
    <source>
        <dbReference type="Proteomes" id="UP000683000"/>
    </source>
</evidence>
<feature type="compositionally biased region" description="Basic and acidic residues" evidence="8">
    <location>
        <begin position="757"/>
        <end position="787"/>
    </location>
</feature>
<evidence type="ECO:0000259" key="9">
    <source>
        <dbReference type="SMART" id="SM01312"/>
    </source>
</evidence>
<feature type="region of interest" description="Disordered" evidence="8">
    <location>
        <begin position="921"/>
        <end position="955"/>
    </location>
</feature>
<feature type="compositionally biased region" description="Polar residues" evidence="8">
    <location>
        <begin position="836"/>
        <end position="846"/>
    </location>
</feature>
<dbReference type="AlphaFoldDB" id="A0A8I2YMU7"/>
<feature type="compositionally biased region" description="Low complexity" evidence="8">
    <location>
        <begin position="231"/>
        <end position="242"/>
    </location>
</feature>
<comment type="caution">
    <text evidence="10">The sequence shown here is derived from an EMBL/GenBank/DDBJ whole genome shotgun (WGS) entry which is preliminary data.</text>
</comment>
<dbReference type="Pfam" id="PF14474">
    <property type="entry name" value="RTC4"/>
    <property type="match status" value="1"/>
</dbReference>
<accession>A0A8I2YMU7</accession>
<keyword evidence="7" id="KW-0539">Nucleus</keyword>
<evidence type="ECO:0000256" key="1">
    <source>
        <dbReference type="ARBA" id="ARBA00002738"/>
    </source>
</evidence>
<comment type="subcellular location">
    <subcellularLocation>
        <location evidence="3">Cytoplasm</location>
    </subcellularLocation>
    <subcellularLocation>
        <location evidence="2">Nucleus</location>
    </subcellularLocation>
</comment>
<evidence type="ECO:0000256" key="4">
    <source>
        <dbReference type="ARBA" id="ARBA00009461"/>
    </source>
</evidence>
<protein>
    <recommendedName>
        <fullName evidence="5">Restriction of telomere capping protein 4</fullName>
    </recommendedName>
</protein>
<feature type="region of interest" description="Disordered" evidence="8">
    <location>
        <begin position="757"/>
        <end position="901"/>
    </location>
</feature>
<dbReference type="PANTHER" id="PTHR41391">
    <property type="entry name" value="RESTRICTION OF TELOMERE CAPPING PROTEIN 4"/>
    <property type="match status" value="1"/>
</dbReference>
<dbReference type="OrthoDB" id="128308at2759"/>
<evidence type="ECO:0000256" key="2">
    <source>
        <dbReference type="ARBA" id="ARBA00004123"/>
    </source>
</evidence>
<feature type="compositionally biased region" description="Basic and acidic residues" evidence="8">
    <location>
        <begin position="276"/>
        <end position="293"/>
    </location>
</feature>
<feature type="compositionally biased region" description="Polar residues" evidence="8">
    <location>
        <begin position="94"/>
        <end position="105"/>
    </location>
</feature>
<evidence type="ECO:0000256" key="5">
    <source>
        <dbReference type="ARBA" id="ARBA00015162"/>
    </source>
</evidence>
<dbReference type="GO" id="GO:0005634">
    <property type="term" value="C:nucleus"/>
    <property type="evidence" value="ECO:0007669"/>
    <property type="project" value="UniProtKB-SubCell"/>
</dbReference>
<feature type="compositionally biased region" description="Low complexity" evidence="8">
    <location>
        <begin position="324"/>
        <end position="337"/>
    </location>
</feature>
<proteinExistence type="inferred from homology"/>
<evidence type="ECO:0000256" key="3">
    <source>
        <dbReference type="ARBA" id="ARBA00004496"/>
    </source>
</evidence>
<organism evidence="10 11">
    <name type="scientific">Boletus reticuloceps</name>
    <dbReference type="NCBI Taxonomy" id="495285"/>
    <lineage>
        <taxon>Eukaryota</taxon>
        <taxon>Fungi</taxon>
        <taxon>Dikarya</taxon>
        <taxon>Basidiomycota</taxon>
        <taxon>Agaricomycotina</taxon>
        <taxon>Agaricomycetes</taxon>
        <taxon>Agaricomycetidae</taxon>
        <taxon>Boletales</taxon>
        <taxon>Boletineae</taxon>
        <taxon>Boletaceae</taxon>
        <taxon>Boletoideae</taxon>
        <taxon>Boletus</taxon>
    </lineage>
</organism>
<feature type="region of interest" description="Disordered" evidence="8">
    <location>
        <begin position="157"/>
        <end position="461"/>
    </location>
</feature>
<comment type="similarity">
    <text evidence="4">Belongs to the RTC4 family.</text>
</comment>
<keyword evidence="6" id="KW-0963">Cytoplasm</keyword>
<dbReference type="InterPro" id="IPR028094">
    <property type="entry name" value="RTC4_C"/>
</dbReference>
<dbReference type="Proteomes" id="UP000683000">
    <property type="component" value="Unassembled WGS sequence"/>
</dbReference>
<evidence type="ECO:0000256" key="8">
    <source>
        <dbReference type="SAM" id="MobiDB-lite"/>
    </source>
</evidence>
<feature type="domain" description="Restriction of telomere capping protein 4 C-terminal" evidence="9">
    <location>
        <begin position="583"/>
        <end position="721"/>
    </location>
</feature>
<comment type="function">
    <text evidence="1">May be involved in a process influencing telomere capping.</text>
</comment>
<dbReference type="EMBL" id="JAGFBS010000017">
    <property type="protein sequence ID" value="KAG6374759.1"/>
    <property type="molecule type" value="Genomic_DNA"/>
</dbReference>
<reference evidence="10" key="1">
    <citation type="submission" date="2021-03" db="EMBL/GenBank/DDBJ databases">
        <title>Evolutionary innovations through gain and loss of genes in the ectomycorrhizal Boletales.</title>
        <authorList>
            <person name="Wu G."/>
            <person name="Miyauchi S."/>
            <person name="Morin E."/>
            <person name="Yang Z.-L."/>
            <person name="Xu J."/>
            <person name="Martin F.M."/>
        </authorList>
    </citation>
    <scope>NUCLEOTIDE SEQUENCE</scope>
    <source>
        <strain evidence="10">BR01</strain>
    </source>
</reference>
<dbReference type="GO" id="GO:0005737">
    <property type="term" value="C:cytoplasm"/>
    <property type="evidence" value="ECO:0007669"/>
    <property type="project" value="UniProtKB-SubCell"/>
</dbReference>
<dbReference type="PANTHER" id="PTHR41391:SF1">
    <property type="entry name" value="RESTRICTION OF TELOMERE CAPPING PROTEIN 4"/>
    <property type="match status" value="1"/>
</dbReference>
<evidence type="ECO:0000256" key="7">
    <source>
        <dbReference type="ARBA" id="ARBA00023242"/>
    </source>
</evidence>
<dbReference type="SMART" id="SM01312">
    <property type="entry name" value="RTC4"/>
    <property type="match status" value="1"/>
</dbReference>
<sequence>MERLFDEGTASSMDFFSDPSHRMSQRPSAVKSGEGLGFQELSSTFGLPLKPVVTYGKSSKGKSKAAATHPPKSRGAPLRISEDESDDELLLSSQNSMGGDATPSSKHVVKGKKPSTPSDDEETVRVNGRVLTAHPSFKPSSYDAVKKLRFMRNKKSTLAGDAVTEAPPPSSSLGDSQDLFKPISDDIEIPDDSPQGRPSSSRPKASDTRRTSPIRTRTTARRLPDTKDSSTSKPPSSTKDTPGIPAKPRPRARLVIKSTPQKHDSSPESTPRPAAQKRDLPLRSKTPERPTKAEKKRTIKKPSVPSPSRREPQEFPMSLQAKKNASNGAWSGNASSSKTKKAGISRAATFVNASKPIPLPSPLRTKHISRGTTFPNLPPLSSSKGKGKARAKSPEEDDVDLSGAPGKRSGPQPFPMSSQMLAGVDRRSRSSSIRSPKSTKRASSDDSGAEQGRTAKKHKDSCSGVLDTLDYLHEPMEDDSIELGYARDPSRMCPYCDEELPSHSTPFLQHLLAAARKKSVSDPRPRNRGALKAPLTVYISVCQRHRFESHQLPIAIERGWPRTIDFTKVPARVKKMKKELEAILLDKDDTSDIEDLGTDDGHGRSRSKSVFWREVKKEVKKQGSRAVVGVRGQFASFEKTQPGYYGEQGSVIIHQTLFDLFPPSTFDATLIAPLAPAEFIQRVLVPEAGWRLIAQDLCVDMEDAIVTLRDSAQYGVAMFPDTGENKRKGVNGDDDEMGVADQIVMERARARRKELAEEEKVEKEMMEEERAAQRTKARESRWEKAVERAQLARQNKARAEGEVEAEGASEVSDASATRRTQRGTRQWAVADDPESDTMSVDSLQSKRSARIPKKGARDGGGKSVRATPQPDGSDSDLVDVFGDPNPKASIRRQKTKESSVVLDTRVKTKTTLSREQKKPFTGFAVLDSEGERESTPRPTGQRTLAADTGSAADTLQRALPLQVAINRTGTR</sequence>
<gene>
    <name evidence="10" type="ORF">JVT61DRAFT_4135</name>
</gene>
<evidence type="ECO:0000256" key="6">
    <source>
        <dbReference type="ARBA" id="ARBA00022490"/>
    </source>
</evidence>
<dbReference type="InterPro" id="IPR039024">
    <property type="entry name" value="RTC4"/>
</dbReference>
<name>A0A8I2YMU7_9AGAM</name>
<evidence type="ECO:0000313" key="10">
    <source>
        <dbReference type="EMBL" id="KAG6374759.1"/>
    </source>
</evidence>